<keyword evidence="13" id="KW-1185">Reference proteome</keyword>
<organism evidence="12 13">
    <name type="scientific">Pseudonocardia spirodelae</name>
    <dbReference type="NCBI Taxonomy" id="3133431"/>
    <lineage>
        <taxon>Bacteria</taxon>
        <taxon>Bacillati</taxon>
        <taxon>Actinomycetota</taxon>
        <taxon>Actinomycetes</taxon>
        <taxon>Pseudonocardiales</taxon>
        <taxon>Pseudonocardiaceae</taxon>
        <taxon>Pseudonocardia</taxon>
    </lineage>
</organism>
<evidence type="ECO:0000256" key="1">
    <source>
        <dbReference type="ARBA" id="ARBA00004651"/>
    </source>
</evidence>
<feature type="domain" description="Putative mannosyltransferase YkcA/B-like C-terminal" evidence="11">
    <location>
        <begin position="604"/>
        <end position="687"/>
    </location>
</feature>
<proteinExistence type="predicted"/>
<keyword evidence="5 9" id="KW-0812">Transmembrane</keyword>
<evidence type="ECO:0000256" key="6">
    <source>
        <dbReference type="ARBA" id="ARBA00022989"/>
    </source>
</evidence>
<keyword evidence="3 12" id="KW-0328">Glycosyltransferase</keyword>
<comment type="caution">
    <text evidence="12">The sequence shown here is derived from an EMBL/GenBank/DDBJ whole genome shotgun (WGS) entry which is preliminary data.</text>
</comment>
<dbReference type="InterPro" id="IPR056785">
    <property type="entry name" value="YkcA/B-like_C"/>
</dbReference>
<comment type="subcellular location">
    <subcellularLocation>
        <location evidence="1">Cell membrane</location>
        <topology evidence="1">Multi-pass membrane protein</topology>
    </subcellularLocation>
</comment>
<keyword evidence="4 12" id="KW-0808">Transferase</keyword>
<name>A0ABU8TA70_9PSEU</name>
<feature type="compositionally biased region" description="Gly residues" evidence="8">
    <location>
        <begin position="579"/>
        <end position="592"/>
    </location>
</feature>
<evidence type="ECO:0000256" key="9">
    <source>
        <dbReference type="SAM" id="Phobius"/>
    </source>
</evidence>
<evidence type="ECO:0000313" key="12">
    <source>
        <dbReference type="EMBL" id="MEJ8280856.1"/>
    </source>
</evidence>
<feature type="transmembrane region" description="Helical" evidence="9">
    <location>
        <begin position="266"/>
        <end position="287"/>
    </location>
</feature>
<dbReference type="Pfam" id="PF24878">
    <property type="entry name" value="YkcB_C"/>
    <property type="match status" value="1"/>
</dbReference>
<keyword evidence="2" id="KW-1003">Cell membrane</keyword>
<dbReference type="InterPro" id="IPR050297">
    <property type="entry name" value="LipidA_mod_glycosyltrf_83"/>
</dbReference>
<dbReference type="InterPro" id="IPR038731">
    <property type="entry name" value="RgtA/B/C-like"/>
</dbReference>
<keyword evidence="7 9" id="KW-0472">Membrane</keyword>
<feature type="compositionally biased region" description="Low complexity" evidence="8">
    <location>
        <begin position="530"/>
        <end position="540"/>
    </location>
</feature>
<feature type="transmembrane region" description="Helical" evidence="9">
    <location>
        <begin position="355"/>
        <end position="372"/>
    </location>
</feature>
<evidence type="ECO:0000259" key="10">
    <source>
        <dbReference type="Pfam" id="PF13231"/>
    </source>
</evidence>
<dbReference type="EMBL" id="JBBJUP010000015">
    <property type="protein sequence ID" value="MEJ8280856.1"/>
    <property type="molecule type" value="Genomic_DNA"/>
</dbReference>
<feature type="transmembrane region" description="Helical" evidence="9">
    <location>
        <begin position="438"/>
        <end position="461"/>
    </location>
</feature>
<evidence type="ECO:0000256" key="8">
    <source>
        <dbReference type="SAM" id="MobiDB-lite"/>
    </source>
</evidence>
<feature type="transmembrane region" description="Helical" evidence="9">
    <location>
        <begin position="171"/>
        <end position="190"/>
    </location>
</feature>
<evidence type="ECO:0000256" key="3">
    <source>
        <dbReference type="ARBA" id="ARBA00022676"/>
    </source>
</evidence>
<dbReference type="EC" id="2.4.-.-" evidence="12"/>
<dbReference type="PANTHER" id="PTHR33908">
    <property type="entry name" value="MANNOSYLTRANSFERASE YKCB-RELATED"/>
    <property type="match status" value="1"/>
</dbReference>
<feature type="region of interest" description="Disordered" evidence="8">
    <location>
        <begin position="1"/>
        <end position="53"/>
    </location>
</feature>
<dbReference type="Proteomes" id="UP001364211">
    <property type="component" value="Unassembled WGS sequence"/>
</dbReference>
<evidence type="ECO:0000256" key="5">
    <source>
        <dbReference type="ARBA" id="ARBA00022692"/>
    </source>
</evidence>
<feature type="transmembrane region" description="Helical" evidence="9">
    <location>
        <begin position="410"/>
        <end position="431"/>
    </location>
</feature>
<reference evidence="12 13" key="1">
    <citation type="submission" date="2024-03" db="EMBL/GenBank/DDBJ databases">
        <title>Draft genome sequence of Pseudonocardia sp. DW16-2.</title>
        <authorList>
            <person name="Duangmal K."/>
        </authorList>
    </citation>
    <scope>NUCLEOTIDE SEQUENCE [LARGE SCALE GENOMIC DNA]</scope>
    <source>
        <strain evidence="12 13">DW16-2</strain>
    </source>
</reference>
<dbReference type="PANTHER" id="PTHR33908:SF3">
    <property type="entry name" value="UNDECAPRENYL PHOSPHATE-ALPHA-4-AMINO-4-DEOXY-L-ARABINOSE ARABINOSYL TRANSFERASE"/>
    <property type="match status" value="1"/>
</dbReference>
<evidence type="ECO:0000256" key="7">
    <source>
        <dbReference type="ARBA" id="ARBA00023136"/>
    </source>
</evidence>
<feature type="transmembrane region" description="Helical" evidence="9">
    <location>
        <begin position="467"/>
        <end position="485"/>
    </location>
</feature>
<keyword evidence="6 9" id="KW-1133">Transmembrane helix</keyword>
<dbReference type="GO" id="GO:0016757">
    <property type="term" value="F:glycosyltransferase activity"/>
    <property type="evidence" value="ECO:0007669"/>
    <property type="project" value="UniProtKB-KW"/>
</dbReference>
<sequence length="706" mass="70183">MTTTTPARPAPGRHRAAPADPPGPSGAGAPDGRPARRPAAGPPGSPPGRVAAFLRGRPADPRWARPGLLALLAGTALLYLWDLSASGWANEFYAAAVQAGTQSWKAWLFGSLDSGNAITVDKPPASLWVMVASARLFGFSAWSVLVPQALMGVGAVALLHATVRRWSGPGAALLAGAALALTPSAVLMFRFDNPDALLTLLLVVAAWATSRAVDAARVRTGTWWLVAAGSAIGFAFLTKMGQALLVVPALGLVYLVAGAPRLRTRIVQLLGAVVAMVVSAGWFIALVELWPASQRPYIGGSTTDSLLELALGYNGIGRLLGGSGNDGGGGGGGNTGFGGSAGPLRLFTGELAYEISWLLPAALVLLLAGLWITRRAPRTDRSRAALLLWGGWTLVTAAVFSMMSGTMHPYYTVALAPGVAGVVAVGGVLLWRERAAGWARAVLAVTVLLTGGWSFALLLASSESFTWLAWPVGALALLAAGLVLVPGRGRAVLRAGLVAVLLTGLLGTGVYAVATASAAHSGSIPSVGTVSSSFGTSSGDSGPGGAGGPGGAPPSGARPDGSAAGGTAPQDGTAPGGTAADGGTPGGGAGGGAASAELTALLSSTGTTWSAAVSTSQTAASLELASGTAVMSTGGWSGSDSAVTLAEFQADVAQGRIAYYVAASQGGGPGGDADSTSSGIAAWVAEHYTATTVGGQTVYDLSAPTS</sequence>
<evidence type="ECO:0000256" key="4">
    <source>
        <dbReference type="ARBA" id="ARBA00022679"/>
    </source>
</evidence>
<accession>A0ABU8TA70</accession>
<dbReference type="Pfam" id="PF13231">
    <property type="entry name" value="PMT_2"/>
    <property type="match status" value="1"/>
</dbReference>
<feature type="compositionally biased region" description="Low complexity" evidence="8">
    <location>
        <begin position="554"/>
        <end position="578"/>
    </location>
</feature>
<feature type="transmembrane region" description="Helical" evidence="9">
    <location>
        <begin position="492"/>
        <end position="514"/>
    </location>
</feature>
<feature type="region of interest" description="Disordered" evidence="8">
    <location>
        <begin position="530"/>
        <end position="592"/>
    </location>
</feature>
<feature type="transmembrane region" description="Helical" evidence="9">
    <location>
        <begin position="243"/>
        <end position="259"/>
    </location>
</feature>
<feature type="transmembrane region" description="Helical" evidence="9">
    <location>
        <begin position="384"/>
        <end position="404"/>
    </location>
</feature>
<gene>
    <name evidence="12" type="ORF">WJX68_18080</name>
</gene>
<feature type="transmembrane region" description="Helical" evidence="9">
    <location>
        <begin position="136"/>
        <end position="159"/>
    </location>
</feature>
<protein>
    <submittedName>
        <fullName evidence="12">Glycosyltransferase family 39 protein</fullName>
        <ecNumber evidence="12">2.4.-.-</ecNumber>
    </submittedName>
</protein>
<feature type="transmembrane region" description="Helical" evidence="9">
    <location>
        <begin position="63"/>
        <end position="81"/>
    </location>
</feature>
<feature type="domain" description="Glycosyltransferase RgtA/B/C/D-like" evidence="10">
    <location>
        <begin position="121"/>
        <end position="280"/>
    </location>
</feature>
<evidence type="ECO:0000259" key="11">
    <source>
        <dbReference type="Pfam" id="PF24878"/>
    </source>
</evidence>
<evidence type="ECO:0000256" key="2">
    <source>
        <dbReference type="ARBA" id="ARBA00022475"/>
    </source>
</evidence>
<feature type="compositionally biased region" description="Gly residues" evidence="8">
    <location>
        <begin position="541"/>
        <end position="550"/>
    </location>
</feature>
<evidence type="ECO:0000313" key="13">
    <source>
        <dbReference type="Proteomes" id="UP001364211"/>
    </source>
</evidence>